<proteinExistence type="predicted"/>
<dbReference type="Proteomes" id="UP000270094">
    <property type="component" value="Unassembled WGS sequence"/>
</dbReference>
<evidence type="ECO:0000313" key="3">
    <source>
        <dbReference type="Proteomes" id="UP000270094"/>
    </source>
</evidence>
<sequence>MARNTGFAEGKPLKKSDHIEKKKQDHPKGTKHDK</sequence>
<keyword evidence="3" id="KW-1185">Reference proteome</keyword>
<organism evidence="2 3">
    <name type="scientific">Strongylus vulgaris</name>
    <name type="common">Blood worm</name>
    <dbReference type="NCBI Taxonomy" id="40348"/>
    <lineage>
        <taxon>Eukaryota</taxon>
        <taxon>Metazoa</taxon>
        <taxon>Ecdysozoa</taxon>
        <taxon>Nematoda</taxon>
        <taxon>Chromadorea</taxon>
        <taxon>Rhabditida</taxon>
        <taxon>Rhabditina</taxon>
        <taxon>Rhabditomorpha</taxon>
        <taxon>Strongyloidea</taxon>
        <taxon>Strongylidae</taxon>
        <taxon>Strongylus</taxon>
    </lineage>
</organism>
<reference evidence="2 3" key="1">
    <citation type="submission" date="2018-11" db="EMBL/GenBank/DDBJ databases">
        <authorList>
            <consortium name="Pathogen Informatics"/>
        </authorList>
    </citation>
    <scope>NUCLEOTIDE SEQUENCE [LARGE SCALE GENOMIC DNA]</scope>
</reference>
<dbReference type="EMBL" id="UYYB01106557">
    <property type="protein sequence ID" value="VDM79844.1"/>
    <property type="molecule type" value="Genomic_DNA"/>
</dbReference>
<gene>
    <name evidence="2" type="ORF">SVUK_LOCUS14842</name>
</gene>
<evidence type="ECO:0000313" key="2">
    <source>
        <dbReference type="EMBL" id="VDM79844.1"/>
    </source>
</evidence>
<accession>A0A3P7JMJ9</accession>
<name>A0A3P7JMJ9_STRVU</name>
<dbReference type="AlphaFoldDB" id="A0A3P7JMJ9"/>
<feature type="compositionally biased region" description="Basic and acidic residues" evidence="1">
    <location>
        <begin position="11"/>
        <end position="34"/>
    </location>
</feature>
<protein>
    <submittedName>
        <fullName evidence="2">Uncharacterized protein</fullName>
    </submittedName>
</protein>
<evidence type="ECO:0000256" key="1">
    <source>
        <dbReference type="SAM" id="MobiDB-lite"/>
    </source>
</evidence>
<feature type="region of interest" description="Disordered" evidence="1">
    <location>
        <begin position="1"/>
        <end position="34"/>
    </location>
</feature>